<evidence type="ECO:0000256" key="2">
    <source>
        <dbReference type="ARBA" id="ARBA00022729"/>
    </source>
</evidence>
<dbReference type="InterPro" id="IPR006059">
    <property type="entry name" value="SBP"/>
</dbReference>
<dbReference type="PROSITE" id="PS51257">
    <property type="entry name" value="PROKAR_LIPOPROTEIN"/>
    <property type="match status" value="1"/>
</dbReference>
<accession>A0ABW4RUE0</accession>
<dbReference type="PANTHER" id="PTHR43649:SF33">
    <property type="entry name" value="POLYGALACTURONAN_RHAMNOGALACTURONAN-BINDING PROTEIN YTCQ"/>
    <property type="match status" value="1"/>
</dbReference>
<sequence>MHEISRRNLLLSAGALTGAGLLGGCASNDPGGPPRLELFQFKSEAIKLFDKICTQFNASQQACTVSQNFQADNVTALRVRLVKNDFPDLITINGDYGYGSLARTGVFYDFSPTALMKQVQPAIAEILPTLGTGGEGQVNGIPFANNGSGIIYNADVFRAAGLEPPTTWAELVEICEEFTARKISPFTWGFKDNWTGAPMFSSLSGDTFTDGVAAWYEERRAGRTSFAKDYMPILEKMKKLASYGNRNKYELGYNDANQAFAKGDSAMYVHGTYAIPAIRSYNPKINLGTFAMPADQAKDTRVVSGVDVALTMGVEPRHEQEQLAFFEYLMKPENLKAYCDEQVAFPTLEGMKATDPALQGLVPYFDKNLLATYSDHNFPQAVTLNAYMQQFLIDGDAKGFAETLDSQWDKVVTRLNRTQ</sequence>
<evidence type="ECO:0000256" key="5">
    <source>
        <dbReference type="ARBA" id="ARBA00023288"/>
    </source>
</evidence>
<organism evidence="6 7">
    <name type="scientific">Luteococcus peritonei</name>
    <dbReference type="NCBI Taxonomy" id="88874"/>
    <lineage>
        <taxon>Bacteria</taxon>
        <taxon>Bacillati</taxon>
        <taxon>Actinomycetota</taxon>
        <taxon>Actinomycetes</taxon>
        <taxon>Propionibacteriales</taxon>
        <taxon>Propionibacteriaceae</taxon>
        <taxon>Luteococcus</taxon>
    </lineage>
</organism>
<keyword evidence="7" id="KW-1185">Reference proteome</keyword>
<evidence type="ECO:0000313" key="7">
    <source>
        <dbReference type="Proteomes" id="UP001597326"/>
    </source>
</evidence>
<dbReference type="InterPro" id="IPR050490">
    <property type="entry name" value="Bact_solute-bd_prot1"/>
</dbReference>
<dbReference type="Gene3D" id="3.40.190.10">
    <property type="entry name" value="Periplasmic binding protein-like II"/>
    <property type="match status" value="2"/>
</dbReference>
<dbReference type="EMBL" id="JBHUFZ010000010">
    <property type="protein sequence ID" value="MFD1889470.1"/>
    <property type="molecule type" value="Genomic_DNA"/>
</dbReference>
<dbReference type="SUPFAM" id="SSF53850">
    <property type="entry name" value="Periplasmic binding protein-like II"/>
    <property type="match status" value="1"/>
</dbReference>
<proteinExistence type="predicted"/>
<keyword evidence="5" id="KW-0449">Lipoprotein</keyword>
<dbReference type="Proteomes" id="UP001597326">
    <property type="component" value="Unassembled WGS sequence"/>
</dbReference>
<name>A0ABW4RUE0_9ACTN</name>
<evidence type="ECO:0000256" key="1">
    <source>
        <dbReference type="ARBA" id="ARBA00022475"/>
    </source>
</evidence>
<protein>
    <submittedName>
        <fullName evidence="6">Substrate-binding domain-containing protein</fullName>
    </submittedName>
</protein>
<dbReference type="Pfam" id="PF01547">
    <property type="entry name" value="SBP_bac_1"/>
    <property type="match status" value="1"/>
</dbReference>
<dbReference type="PROSITE" id="PS51318">
    <property type="entry name" value="TAT"/>
    <property type="match status" value="1"/>
</dbReference>
<dbReference type="InterPro" id="IPR006311">
    <property type="entry name" value="TAT_signal"/>
</dbReference>
<comment type="caution">
    <text evidence="6">The sequence shown here is derived from an EMBL/GenBank/DDBJ whole genome shotgun (WGS) entry which is preliminary data.</text>
</comment>
<dbReference type="RefSeq" id="WP_343872484.1">
    <property type="nucleotide sequence ID" value="NZ_BAAAIX010000008.1"/>
</dbReference>
<gene>
    <name evidence="6" type="ORF">ACFSCS_04600</name>
</gene>
<evidence type="ECO:0000256" key="4">
    <source>
        <dbReference type="ARBA" id="ARBA00023139"/>
    </source>
</evidence>
<evidence type="ECO:0000313" key="6">
    <source>
        <dbReference type="EMBL" id="MFD1889470.1"/>
    </source>
</evidence>
<dbReference type="PANTHER" id="PTHR43649">
    <property type="entry name" value="ARABINOSE-BINDING PROTEIN-RELATED"/>
    <property type="match status" value="1"/>
</dbReference>
<reference evidence="7" key="1">
    <citation type="journal article" date="2019" name="Int. J. Syst. Evol. Microbiol.">
        <title>The Global Catalogue of Microorganisms (GCM) 10K type strain sequencing project: providing services to taxonomists for standard genome sequencing and annotation.</title>
        <authorList>
            <consortium name="The Broad Institute Genomics Platform"/>
            <consortium name="The Broad Institute Genome Sequencing Center for Infectious Disease"/>
            <person name="Wu L."/>
            <person name="Ma J."/>
        </authorList>
    </citation>
    <scope>NUCLEOTIDE SEQUENCE [LARGE SCALE GENOMIC DNA]</scope>
    <source>
        <strain evidence="7">CAIM 431</strain>
    </source>
</reference>
<keyword evidence="3" id="KW-0472">Membrane</keyword>
<keyword evidence="2" id="KW-0732">Signal</keyword>
<keyword evidence="1" id="KW-1003">Cell membrane</keyword>
<evidence type="ECO:0000256" key="3">
    <source>
        <dbReference type="ARBA" id="ARBA00023136"/>
    </source>
</evidence>
<keyword evidence="4" id="KW-0564">Palmitate</keyword>